<gene>
    <name evidence="2" type="ORF">ElyMa_004121200</name>
</gene>
<reference evidence="2 3" key="1">
    <citation type="journal article" date="2021" name="Elife">
        <title>Chloroplast acquisition without the gene transfer in kleptoplastic sea slugs, Plakobranchus ocellatus.</title>
        <authorList>
            <person name="Maeda T."/>
            <person name="Takahashi S."/>
            <person name="Yoshida T."/>
            <person name="Shimamura S."/>
            <person name="Takaki Y."/>
            <person name="Nagai Y."/>
            <person name="Toyoda A."/>
            <person name="Suzuki Y."/>
            <person name="Arimoto A."/>
            <person name="Ishii H."/>
            <person name="Satoh N."/>
            <person name="Nishiyama T."/>
            <person name="Hasebe M."/>
            <person name="Maruyama T."/>
            <person name="Minagawa J."/>
            <person name="Obokata J."/>
            <person name="Shigenobu S."/>
        </authorList>
    </citation>
    <scope>NUCLEOTIDE SEQUENCE [LARGE SCALE GENOMIC DNA]</scope>
</reference>
<dbReference type="AlphaFoldDB" id="A0AAV4GE18"/>
<evidence type="ECO:0000313" key="3">
    <source>
        <dbReference type="Proteomes" id="UP000762676"/>
    </source>
</evidence>
<feature type="compositionally biased region" description="Polar residues" evidence="1">
    <location>
        <begin position="76"/>
        <end position="92"/>
    </location>
</feature>
<sequence>PKHKKHLYNSECRAKYQHSLEQRLAQIEIDRNSNTPAIAWNNIKNAIQNSARECAGNVIKPKVNRTLDPDIKKLSNQQKQLRLQRDNTQNPTEKADLKKKRNKTLHEIQKKVQSLRNIELEQKIEAIDNANNDDAMFSAVKALNPKTFENPKVEDSKGKLITNPNDILLTVADHFKNKLRDESLTDINPFQGKPRPLNKPISQAELRNSLNKLKNNKAAGLLLGVRSGADMDDQEFPSLSVLSLTEYAKLR</sequence>
<name>A0AAV4GE18_9GAST</name>
<organism evidence="2 3">
    <name type="scientific">Elysia marginata</name>
    <dbReference type="NCBI Taxonomy" id="1093978"/>
    <lineage>
        <taxon>Eukaryota</taxon>
        <taxon>Metazoa</taxon>
        <taxon>Spiralia</taxon>
        <taxon>Lophotrochozoa</taxon>
        <taxon>Mollusca</taxon>
        <taxon>Gastropoda</taxon>
        <taxon>Heterobranchia</taxon>
        <taxon>Euthyneura</taxon>
        <taxon>Panpulmonata</taxon>
        <taxon>Sacoglossa</taxon>
        <taxon>Placobranchoidea</taxon>
        <taxon>Plakobranchidae</taxon>
        <taxon>Elysia</taxon>
    </lineage>
</organism>
<protein>
    <submittedName>
        <fullName evidence="2">RxLR effector candidate protein</fullName>
    </submittedName>
</protein>
<evidence type="ECO:0000256" key="1">
    <source>
        <dbReference type="SAM" id="MobiDB-lite"/>
    </source>
</evidence>
<feature type="region of interest" description="Disordered" evidence="1">
    <location>
        <begin position="76"/>
        <end position="96"/>
    </location>
</feature>
<comment type="caution">
    <text evidence="2">The sequence shown here is derived from an EMBL/GenBank/DDBJ whole genome shotgun (WGS) entry which is preliminary data.</text>
</comment>
<dbReference type="EMBL" id="BMAT01008375">
    <property type="protein sequence ID" value="GFR83340.1"/>
    <property type="molecule type" value="Genomic_DNA"/>
</dbReference>
<accession>A0AAV4GE18</accession>
<evidence type="ECO:0000313" key="2">
    <source>
        <dbReference type="EMBL" id="GFR83340.1"/>
    </source>
</evidence>
<dbReference type="Proteomes" id="UP000762676">
    <property type="component" value="Unassembled WGS sequence"/>
</dbReference>
<keyword evidence="3" id="KW-1185">Reference proteome</keyword>
<proteinExistence type="predicted"/>
<feature type="non-terminal residue" evidence="2">
    <location>
        <position position="1"/>
    </location>
</feature>